<keyword evidence="9" id="KW-1185">Reference proteome</keyword>
<evidence type="ECO:0000256" key="4">
    <source>
        <dbReference type="ARBA" id="ARBA00023326"/>
    </source>
</evidence>
<dbReference type="PROSITE" id="PS51760">
    <property type="entry name" value="GH10_2"/>
    <property type="match status" value="1"/>
</dbReference>
<comment type="similarity">
    <text evidence="5">Belongs to the glycosyl hydrolase 10 (cellulase F) family.</text>
</comment>
<keyword evidence="4 5" id="KW-0624">Polysaccharide degradation</keyword>
<dbReference type="PANTHER" id="PTHR31490">
    <property type="entry name" value="GLYCOSYL HYDROLASE"/>
    <property type="match status" value="1"/>
</dbReference>
<dbReference type="SMART" id="SM00633">
    <property type="entry name" value="Glyco_10"/>
    <property type="match status" value="1"/>
</dbReference>
<organism evidence="8 9">
    <name type="scientific">Aquisalinus flavus</name>
    <dbReference type="NCBI Taxonomy" id="1526572"/>
    <lineage>
        <taxon>Bacteria</taxon>
        <taxon>Pseudomonadati</taxon>
        <taxon>Pseudomonadota</taxon>
        <taxon>Alphaproteobacteria</taxon>
        <taxon>Parvularculales</taxon>
        <taxon>Parvularculaceae</taxon>
        <taxon>Aquisalinus</taxon>
    </lineage>
</organism>
<dbReference type="EMBL" id="BMGH01000001">
    <property type="protein sequence ID" value="GGD10588.1"/>
    <property type="molecule type" value="Genomic_DNA"/>
</dbReference>
<dbReference type="EC" id="3.2.1.8" evidence="5"/>
<name>A0A8J2V6A7_9PROT</name>
<dbReference type="InterPro" id="IPR017853">
    <property type="entry name" value="GH"/>
</dbReference>
<dbReference type="Proteomes" id="UP000613582">
    <property type="component" value="Unassembled WGS sequence"/>
</dbReference>
<dbReference type="SUPFAM" id="SSF51445">
    <property type="entry name" value="(Trans)glycosidases"/>
    <property type="match status" value="1"/>
</dbReference>
<comment type="caution">
    <text evidence="8">The sequence shown here is derived from an EMBL/GenBank/DDBJ whole genome shotgun (WGS) entry which is preliminary data.</text>
</comment>
<keyword evidence="2 5" id="KW-0119">Carbohydrate metabolism</keyword>
<evidence type="ECO:0000256" key="3">
    <source>
        <dbReference type="ARBA" id="ARBA00023295"/>
    </source>
</evidence>
<dbReference type="InterPro" id="IPR001000">
    <property type="entry name" value="GH10_dom"/>
</dbReference>
<feature type="domain" description="GH10" evidence="7">
    <location>
        <begin position="30"/>
        <end position="378"/>
    </location>
</feature>
<dbReference type="Pfam" id="PF00331">
    <property type="entry name" value="Glyco_hydro_10"/>
    <property type="match status" value="1"/>
</dbReference>
<dbReference type="GO" id="GO:0031176">
    <property type="term" value="F:endo-1,4-beta-xylanase activity"/>
    <property type="evidence" value="ECO:0007669"/>
    <property type="project" value="UniProtKB-EC"/>
</dbReference>
<evidence type="ECO:0000256" key="2">
    <source>
        <dbReference type="ARBA" id="ARBA00023277"/>
    </source>
</evidence>
<dbReference type="GO" id="GO:0000272">
    <property type="term" value="P:polysaccharide catabolic process"/>
    <property type="evidence" value="ECO:0007669"/>
    <property type="project" value="UniProtKB-KW"/>
</dbReference>
<dbReference type="PANTHER" id="PTHR31490:SF90">
    <property type="entry name" value="ENDO-1,4-BETA-XYLANASE A"/>
    <property type="match status" value="1"/>
</dbReference>
<evidence type="ECO:0000256" key="1">
    <source>
        <dbReference type="ARBA" id="ARBA00022801"/>
    </source>
</evidence>
<keyword evidence="3 5" id="KW-0326">Glycosidase</keyword>
<keyword evidence="6" id="KW-0732">Signal</keyword>
<keyword evidence="1 5" id="KW-0378">Hydrolase</keyword>
<evidence type="ECO:0000256" key="5">
    <source>
        <dbReference type="RuleBase" id="RU361174"/>
    </source>
</evidence>
<proteinExistence type="inferred from homology"/>
<dbReference type="AlphaFoldDB" id="A0A8J2V6A7"/>
<comment type="catalytic activity">
    <reaction evidence="5">
        <text>Endohydrolysis of (1-&gt;4)-beta-D-xylosidic linkages in xylans.</text>
        <dbReference type="EC" id="3.2.1.8"/>
    </reaction>
</comment>
<dbReference type="RefSeq" id="WP_188158618.1">
    <property type="nucleotide sequence ID" value="NZ_BMGH01000001.1"/>
</dbReference>
<dbReference type="InterPro" id="IPR044846">
    <property type="entry name" value="GH10"/>
</dbReference>
<gene>
    <name evidence="8" type="primary">xynA</name>
    <name evidence="8" type="ORF">GCM10011342_19330</name>
</gene>
<reference evidence="8" key="1">
    <citation type="journal article" date="2014" name="Int. J. Syst. Evol. Microbiol.">
        <title>Complete genome sequence of Corynebacterium casei LMG S-19264T (=DSM 44701T), isolated from a smear-ripened cheese.</title>
        <authorList>
            <consortium name="US DOE Joint Genome Institute (JGI-PGF)"/>
            <person name="Walter F."/>
            <person name="Albersmeier A."/>
            <person name="Kalinowski J."/>
            <person name="Ruckert C."/>
        </authorList>
    </citation>
    <scope>NUCLEOTIDE SEQUENCE</scope>
    <source>
        <strain evidence="8">CGMCC 1.12921</strain>
    </source>
</reference>
<evidence type="ECO:0000313" key="9">
    <source>
        <dbReference type="Proteomes" id="UP000613582"/>
    </source>
</evidence>
<feature type="chain" id="PRO_5035236177" description="Beta-xylanase" evidence="6">
    <location>
        <begin position="24"/>
        <end position="385"/>
    </location>
</feature>
<dbReference type="Gene3D" id="3.20.20.80">
    <property type="entry name" value="Glycosidases"/>
    <property type="match status" value="1"/>
</dbReference>
<evidence type="ECO:0000259" key="7">
    <source>
        <dbReference type="PROSITE" id="PS51760"/>
    </source>
</evidence>
<accession>A0A8J2V6A7</accession>
<protein>
    <recommendedName>
        <fullName evidence="5">Beta-xylanase</fullName>
        <ecNumber evidence="5">3.2.1.8</ecNumber>
    </recommendedName>
</protein>
<reference evidence="8" key="2">
    <citation type="submission" date="2020-09" db="EMBL/GenBank/DDBJ databases">
        <authorList>
            <person name="Sun Q."/>
            <person name="Zhou Y."/>
        </authorList>
    </citation>
    <scope>NUCLEOTIDE SEQUENCE</scope>
    <source>
        <strain evidence="8">CGMCC 1.12921</strain>
    </source>
</reference>
<sequence>MKQVLCSLAASASLLITCGPAFAQENAAPATNPAALKEAFDGCFLVGTAMNRWFIMDEVPGVLDFAASQFNAVTAENAMKWGRINPSKGDYHFGIADALVDYAEANDMAVIGHTLVWHSQTPDWVFENWRGQSVDRDTLLERLEQHMEKVAGRYSGRIHGWDVLNEAILDDGSWRDSPWRRILGEDYVATVFEMAHEADPQAELYYNDYNMYLPGKRDAVVAMVKDLQDRGVPIHGIGMQGHFGLDRPSVEDFTAALDAYGALGLKVMITEMDVTVLPWPETLEVGADISAAAENRQELDPYTAGLPDDIAQAQADQYAAFFRELVARRDFVSRVTFWGVSDADNWKNNFPVRGRTDHPMLFDRYLRPKPAFDAVMAEAGPCRAE</sequence>
<dbReference type="PRINTS" id="PR00134">
    <property type="entry name" value="GLHYDRLASE10"/>
</dbReference>
<evidence type="ECO:0000256" key="6">
    <source>
        <dbReference type="SAM" id="SignalP"/>
    </source>
</evidence>
<feature type="signal peptide" evidence="6">
    <location>
        <begin position="1"/>
        <end position="23"/>
    </location>
</feature>
<evidence type="ECO:0000313" key="8">
    <source>
        <dbReference type="EMBL" id="GGD10588.1"/>
    </source>
</evidence>